<accession>A0A238VMR8</accession>
<evidence type="ECO:0000313" key="1">
    <source>
        <dbReference type="EMBL" id="SNR35655.1"/>
    </source>
</evidence>
<evidence type="ECO:0008006" key="3">
    <source>
        <dbReference type="Google" id="ProtNLM"/>
    </source>
</evidence>
<dbReference type="EMBL" id="FZNX01000001">
    <property type="protein sequence ID" value="SNR35655.1"/>
    <property type="molecule type" value="Genomic_DNA"/>
</dbReference>
<dbReference type="PROSITE" id="PS51257">
    <property type="entry name" value="PROKAR_LIPOPROTEIN"/>
    <property type="match status" value="1"/>
</dbReference>
<dbReference type="Pfam" id="PF14060">
    <property type="entry name" value="DUF4252"/>
    <property type="match status" value="1"/>
</dbReference>
<dbReference type="InterPro" id="IPR025348">
    <property type="entry name" value="DUF4252"/>
</dbReference>
<name>A0A238VMR8_9FLAO</name>
<keyword evidence="2" id="KW-1185">Reference proteome</keyword>
<protein>
    <recommendedName>
        <fullName evidence="3">DUF4252 domain-containing protein</fullName>
    </recommendedName>
</protein>
<dbReference type="Proteomes" id="UP000198412">
    <property type="component" value="Unassembled WGS sequence"/>
</dbReference>
<organism evidence="1 2">
    <name type="scientific">Lutibacter flavus</name>
    <dbReference type="NCBI Taxonomy" id="691689"/>
    <lineage>
        <taxon>Bacteria</taxon>
        <taxon>Pseudomonadati</taxon>
        <taxon>Bacteroidota</taxon>
        <taxon>Flavobacteriia</taxon>
        <taxon>Flavobacteriales</taxon>
        <taxon>Flavobacteriaceae</taxon>
        <taxon>Lutibacter</taxon>
    </lineage>
</organism>
<dbReference type="AlphaFoldDB" id="A0A238VMR8"/>
<gene>
    <name evidence="1" type="ORF">SAMN04488111_0750</name>
</gene>
<dbReference type="OrthoDB" id="1143555at2"/>
<evidence type="ECO:0000313" key="2">
    <source>
        <dbReference type="Proteomes" id="UP000198412"/>
    </source>
</evidence>
<reference evidence="2" key="1">
    <citation type="submission" date="2017-06" db="EMBL/GenBank/DDBJ databases">
        <authorList>
            <person name="Varghese N."/>
            <person name="Submissions S."/>
        </authorList>
    </citation>
    <scope>NUCLEOTIDE SEQUENCE [LARGE SCALE GENOMIC DNA]</scope>
    <source>
        <strain evidence="2">DSM 27993</strain>
    </source>
</reference>
<sequence length="182" mass="20501">MRSIVKNIGIVLVLMLTLIACDNNTSLQKYYVDSKENNEFISIDLPASILELKDENVSEDVRKTLQTINKINFLALQLTETNKELYSSEKEKVKLILKNSAYKQLMRMNLGKGSVVVNYLGEEDAIDEVIIFGSDNEKGFAVVRVTGDKMNPNDIMKLANDIKLDGDSDQFKQLEGLFSSIK</sequence>
<proteinExistence type="predicted"/>
<dbReference type="RefSeq" id="WP_089377066.1">
    <property type="nucleotide sequence ID" value="NZ_FZNX01000001.1"/>
</dbReference>